<protein>
    <submittedName>
        <fullName evidence="1">Uncharacterized protein</fullName>
    </submittedName>
</protein>
<organism evidence="1 2">
    <name type="scientific">Trifolium pratense</name>
    <name type="common">Red clover</name>
    <dbReference type="NCBI Taxonomy" id="57577"/>
    <lineage>
        <taxon>Eukaryota</taxon>
        <taxon>Viridiplantae</taxon>
        <taxon>Streptophyta</taxon>
        <taxon>Embryophyta</taxon>
        <taxon>Tracheophyta</taxon>
        <taxon>Spermatophyta</taxon>
        <taxon>Magnoliopsida</taxon>
        <taxon>eudicotyledons</taxon>
        <taxon>Gunneridae</taxon>
        <taxon>Pentapetalae</taxon>
        <taxon>rosids</taxon>
        <taxon>fabids</taxon>
        <taxon>Fabales</taxon>
        <taxon>Fabaceae</taxon>
        <taxon>Papilionoideae</taxon>
        <taxon>50 kb inversion clade</taxon>
        <taxon>NPAAA clade</taxon>
        <taxon>Hologalegina</taxon>
        <taxon>IRL clade</taxon>
        <taxon>Trifolieae</taxon>
        <taxon>Trifolium</taxon>
    </lineage>
</organism>
<dbReference type="EMBL" id="ASHM01127146">
    <property type="protein sequence ID" value="PNX58314.1"/>
    <property type="molecule type" value="Genomic_DNA"/>
</dbReference>
<dbReference type="Proteomes" id="UP000236291">
    <property type="component" value="Unassembled WGS sequence"/>
</dbReference>
<gene>
    <name evidence="1" type="ORF">L195_g059130</name>
</gene>
<name>A0A2K3JWC0_TRIPR</name>
<feature type="non-terminal residue" evidence="1">
    <location>
        <position position="65"/>
    </location>
</feature>
<reference evidence="1 2" key="2">
    <citation type="journal article" date="2017" name="Front. Plant Sci.">
        <title>Gene Classification and Mining of Molecular Markers Useful in Red Clover (Trifolium pratense) Breeding.</title>
        <authorList>
            <person name="Istvanek J."/>
            <person name="Dluhosova J."/>
            <person name="Dluhos P."/>
            <person name="Patkova L."/>
            <person name="Nedelnik J."/>
            <person name="Repkova J."/>
        </authorList>
    </citation>
    <scope>NUCLEOTIDE SEQUENCE [LARGE SCALE GENOMIC DNA]</scope>
    <source>
        <strain evidence="2">cv. Tatra</strain>
        <tissue evidence="1">Young leaves</tissue>
    </source>
</reference>
<sequence length="65" mass="7615">MGLRTKTDPGWSYLAAYAKDRPLRPLMLKVDPWEHNNLIQPFMLKVSPLWMVEHIQPLMPEVNSL</sequence>
<accession>A0A2K3JWC0</accession>
<evidence type="ECO:0000313" key="1">
    <source>
        <dbReference type="EMBL" id="PNX58314.1"/>
    </source>
</evidence>
<dbReference type="AlphaFoldDB" id="A0A2K3JWC0"/>
<evidence type="ECO:0000313" key="2">
    <source>
        <dbReference type="Proteomes" id="UP000236291"/>
    </source>
</evidence>
<reference evidence="1 2" key="1">
    <citation type="journal article" date="2014" name="Am. J. Bot.">
        <title>Genome assembly and annotation for red clover (Trifolium pratense; Fabaceae).</title>
        <authorList>
            <person name="Istvanek J."/>
            <person name="Jaros M."/>
            <person name="Krenek A."/>
            <person name="Repkova J."/>
        </authorList>
    </citation>
    <scope>NUCLEOTIDE SEQUENCE [LARGE SCALE GENOMIC DNA]</scope>
    <source>
        <strain evidence="2">cv. Tatra</strain>
        <tissue evidence="1">Young leaves</tissue>
    </source>
</reference>
<proteinExistence type="predicted"/>
<comment type="caution">
    <text evidence="1">The sequence shown here is derived from an EMBL/GenBank/DDBJ whole genome shotgun (WGS) entry which is preliminary data.</text>
</comment>